<feature type="domain" description="TonB-dependent receptor-like beta-barrel" evidence="14">
    <location>
        <begin position="247"/>
        <end position="723"/>
    </location>
</feature>
<evidence type="ECO:0000256" key="10">
    <source>
        <dbReference type="ARBA" id="ARBA00023237"/>
    </source>
</evidence>
<proteinExistence type="inferred from homology"/>
<feature type="domain" description="TonB-dependent receptor plug" evidence="15">
    <location>
        <begin position="44"/>
        <end position="153"/>
    </location>
</feature>
<dbReference type="PANTHER" id="PTHR32552:SF81">
    <property type="entry name" value="TONB-DEPENDENT OUTER MEMBRANE RECEPTOR"/>
    <property type="match status" value="1"/>
</dbReference>
<keyword evidence="10 11" id="KW-0998">Cell outer membrane</keyword>
<keyword evidence="5 11" id="KW-0812">Transmembrane</keyword>
<keyword evidence="3 11" id="KW-1134">Transmembrane beta strand</keyword>
<dbReference type="InterPro" id="IPR039426">
    <property type="entry name" value="TonB-dep_rcpt-like"/>
</dbReference>
<keyword evidence="13" id="KW-0732">Signal</keyword>
<keyword evidence="4" id="KW-0410">Iron transport</keyword>
<sequence>MTMRSNRWLMAMTGLAATTAWAQQEPAGVLDEITVTATRRAESVQDVPYNIQAISSQTLDVIGALEQRDFARMIPGLSMVDSGARSGVEFVLRGLTTGSNSGALGQTTTTYVDETQVDLYFGLLDLKLLDVDRIEVLRGPQGTLYGGGAIGGTLRYISTKPDLHETDARISTMASSTEGGGTNQDVSGMLNLPLVEGKLALRANLGYFDNDGYIDNVRLGTKRINWDRTTSGRVALLAQPIDSIQIDLTHYYQRSNYGSPSDADEFLGGRRVDSYAPEGEAQRRAGLTNLSVKFDFGWSELTSSSSYVRERGRNFDDNTYFLRDSVFASFLPPELLPELTLSTERLREGRTFTQEFRLVSKDTQRWDWLAGLYWYDSKTSEALQERVTRPFPGQADFEDIVIGAPLNDDKEYFFTSDPTKISQWAVFGEIGYRITPELRVSLGARHFDYRLRETFYAIDQFFGPDARDANGLARTTPIPEEYSFGRADDADEIYRLNASYDLTDDDLVYVTIAEGYRPGGFNLVTPNTGVPLDERQYDPDSIVSYEVGGKMSLVDRQVYLSTAVYYIDWSDIQTLVPTDLGFTIFGNAGKATARGFELEMQSRGLLADGLSMSIGYSYTNVQLEESIVNLGLKGDHAPRVPEHAGSLMADYEIKSNAAWTAGVNISTSYTGRSASAFGPLVPEFDGTLRANELYLEQEAYWLTNVAARFQLNAWTVRLFVDNVFNEDVDLRRVREMSDSQYRSPYVIRGVNQPRTVGLQLTWDLR</sequence>
<feature type="signal peptide" evidence="13">
    <location>
        <begin position="1"/>
        <end position="22"/>
    </location>
</feature>
<dbReference type="Pfam" id="PF00593">
    <property type="entry name" value="TonB_dep_Rec_b-barrel"/>
    <property type="match status" value="1"/>
</dbReference>
<feature type="chain" id="PRO_5045888388" evidence="13">
    <location>
        <begin position="23"/>
        <end position="765"/>
    </location>
</feature>
<dbReference type="PANTHER" id="PTHR32552">
    <property type="entry name" value="FERRICHROME IRON RECEPTOR-RELATED"/>
    <property type="match status" value="1"/>
</dbReference>
<gene>
    <name evidence="16" type="ORF">ACFPN2_26975</name>
</gene>
<protein>
    <submittedName>
        <fullName evidence="16">TonB-dependent receptor</fullName>
    </submittedName>
</protein>
<dbReference type="Gene3D" id="2.40.170.20">
    <property type="entry name" value="TonB-dependent receptor, beta-barrel domain"/>
    <property type="match status" value="1"/>
</dbReference>
<evidence type="ECO:0000313" key="17">
    <source>
        <dbReference type="Proteomes" id="UP001595904"/>
    </source>
</evidence>
<evidence type="ECO:0000259" key="15">
    <source>
        <dbReference type="Pfam" id="PF07715"/>
    </source>
</evidence>
<evidence type="ECO:0000256" key="6">
    <source>
        <dbReference type="ARBA" id="ARBA00023004"/>
    </source>
</evidence>
<reference evidence="17" key="1">
    <citation type="journal article" date="2019" name="Int. J. Syst. Evol. Microbiol.">
        <title>The Global Catalogue of Microorganisms (GCM) 10K type strain sequencing project: providing services to taxonomists for standard genome sequencing and annotation.</title>
        <authorList>
            <consortium name="The Broad Institute Genomics Platform"/>
            <consortium name="The Broad Institute Genome Sequencing Center for Infectious Disease"/>
            <person name="Wu L."/>
            <person name="Ma J."/>
        </authorList>
    </citation>
    <scope>NUCLEOTIDE SEQUENCE [LARGE SCALE GENOMIC DNA]</scope>
    <source>
        <strain evidence="17">CGMCC 1.10759</strain>
    </source>
</reference>
<dbReference type="EMBL" id="JBHSDU010000014">
    <property type="protein sequence ID" value="MFC4312758.1"/>
    <property type="molecule type" value="Genomic_DNA"/>
</dbReference>
<dbReference type="Pfam" id="PF07715">
    <property type="entry name" value="Plug"/>
    <property type="match status" value="1"/>
</dbReference>
<organism evidence="16 17">
    <name type="scientific">Steroidobacter flavus</name>
    <dbReference type="NCBI Taxonomy" id="1842136"/>
    <lineage>
        <taxon>Bacteria</taxon>
        <taxon>Pseudomonadati</taxon>
        <taxon>Pseudomonadota</taxon>
        <taxon>Gammaproteobacteria</taxon>
        <taxon>Steroidobacterales</taxon>
        <taxon>Steroidobacteraceae</taxon>
        <taxon>Steroidobacter</taxon>
    </lineage>
</organism>
<dbReference type="RefSeq" id="WP_380602425.1">
    <property type="nucleotide sequence ID" value="NZ_JBHSDU010000014.1"/>
</dbReference>
<evidence type="ECO:0000256" key="4">
    <source>
        <dbReference type="ARBA" id="ARBA00022496"/>
    </source>
</evidence>
<name>A0ABV8T1I0_9GAMM</name>
<keyword evidence="16" id="KW-0675">Receptor</keyword>
<dbReference type="PROSITE" id="PS52016">
    <property type="entry name" value="TONB_DEPENDENT_REC_3"/>
    <property type="match status" value="1"/>
</dbReference>
<keyword evidence="8 12" id="KW-0798">TonB box</keyword>
<comment type="caution">
    <text evidence="16">The sequence shown here is derived from an EMBL/GenBank/DDBJ whole genome shotgun (WGS) entry which is preliminary data.</text>
</comment>
<evidence type="ECO:0000256" key="1">
    <source>
        <dbReference type="ARBA" id="ARBA00004571"/>
    </source>
</evidence>
<evidence type="ECO:0000256" key="12">
    <source>
        <dbReference type="RuleBase" id="RU003357"/>
    </source>
</evidence>
<evidence type="ECO:0000256" key="2">
    <source>
        <dbReference type="ARBA" id="ARBA00022448"/>
    </source>
</evidence>
<dbReference type="InterPro" id="IPR000531">
    <property type="entry name" value="Beta-barrel_TonB"/>
</dbReference>
<evidence type="ECO:0000256" key="13">
    <source>
        <dbReference type="SAM" id="SignalP"/>
    </source>
</evidence>
<keyword evidence="9 11" id="KW-0472">Membrane</keyword>
<dbReference type="SUPFAM" id="SSF56935">
    <property type="entry name" value="Porins"/>
    <property type="match status" value="1"/>
</dbReference>
<evidence type="ECO:0000256" key="11">
    <source>
        <dbReference type="PROSITE-ProRule" id="PRU01360"/>
    </source>
</evidence>
<keyword evidence="7" id="KW-0406">Ion transport</keyword>
<evidence type="ECO:0000256" key="9">
    <source>
        <dbReference type="ARBA" id="ARBA00023136"/>
    </source>
</evidence>
<keyword evidence="6" id="KW-0408">Iron</keyword>
<evidence type="ECO:0000256" key="7">
    <source>
        <dbReference type="ARBA" id="ARBA00023065"/>
    </source>
</evidence>
<keyword evidence="2 11" id="KW-0813">Transport</keyword>
<evidence type="ECO:0000256" key="5">
    <source>
        <dbReference type="ARBA" id="ARBA00022692"/>
    </source>
</evidence>
<evidence type="ECO:0000256" key="3">
    <source>
        <dbReference type="ARBA" id="ARBA00022452"/>
    </source>
</evidence>
<dbReference type="InterPro" id="IPR036942">
    <property type="entry name" value="Beta-barrel_TonB_sf"/>
</dbReference>
<evidence type="ECO:0000259" key="14">
    <source>
        <dbReference type="Pfam" id="PF00593"/>
    </source>
</evidence>
<keyword evidence="17" id="KW-1185">Reference proteome</keyword>
<comment type="subcellular location">
    <subcellularLocation>
        <location evidence="1 11">Cell outer membrane</location>
        <topology evidence="1 11">Multi-pass membrane protein</topology>
    </subcellularLocation>
</comment>
<dbReference type="Proteomes" id="UP001595904">
    <property type="component" value="Unassembled WGS sequence"/>
</dbReference>
<dbReference type="InterPro" id="IPR012910">
    <property type="entry name" value="Plug_dom"/>
</dbReference>
<accession>A0ABV8T1I0</accession>
<comment type="similarity">
    <text evidence="11 12">Belongs to the TonB-dependent receptor family.</text>
</comment>
<evidence type="ECO:0000256" key="8">
    <source>
        <dbReference type="ARBA" id="ARBA00023077"/>
    </source>
</evidence>
<evidence type="ECO:0000313" key="16">
    <source>
        <dbReference type="EMBL" id="MFC4312758.1"/>
    </source>
</evidence>